<evidence type="ECO:0000256" key="5">
    <source>
        <dbReference type="ARBA" id="ARBA00023157"/>
    </source>
</evidence>
<proteinExistence type="predicted"/>
<dbReference type="Proteomes" id="UP000694402">
    <property type="component" value="Unassembled WGS sequence"/>
</dbReference>
<organism evidence="8 9">
    <name type="scientific">Oncorhynchus tshawytscha</name>
    <name type="common">Chinook salmon</name>
    <name type="synonym">Salmo tshawytscha</name>
    <dbReference type="NCBI Taxonomy" id="74940"/>
    <lineage>
        <taxon>Eukaryota</taxon>
        <taxon>Metazoa</taxon>
        <taxon>Chordata</taxon>
        <taxon>Craniata</taxon>
        <taxon>Vertebrata</taxon>
        <taxon>Euteleostomi</taxon>
        <taxon>Actinopterygii</taxon>
        <taxon>Neopterygii</taxon>
        <taxon>Teleostei</taxon>
        <taxon>Protacanthopterygii</taxon>
        <taxon>Salmoniformes</taxon>
        <taxon>Salmonidae</taxon>
        <taxon>Salmoninae</taxon>
        <taxon>Oncorhynchus</taxon>
    </lineage>
</organism>
<dbReference type="SUPFAM" id="SSF57362">
    <property type="entry name" value="BPTI-like"/>
    <property type="match status" value="3"/>
</dbReference>
<feature type="chain" id="PRO_5044318584" description="BPTI/Kunitz inhibitor domain-containing protein" evidence="6">
    <location>
        <begin position="21"/>
        <end position="263"/>
    </location>
</feature>
<reference evidence="8" key="2">
    <citation type="submission" date="2025-08" db="UniProtKB">
        <authorList>
            <consortium name="Ensembl"/>
        </authorList>
    </citation>
    <scope>IDENTIFICATION</scope>
</reference>
<keyword evidence="2" id="KW-0964">Secreted</keyword>
<evidence type="ECO:0000256" key="4">
    <source>
        <dbReference type="ARBA" id="ARBA00022900"/>
    </source>
</evidence>
<dbReference type="PANTHER" id="PTHR10083:SF374">
    <property type="entry name" value="BPTI_KUNITZ INHIBITOR DOMAIN-CONTAINING PROTEIN"/>
    <property type="match status" value="1"/>
</dbReference>
<keyword evidence="3" id="KW-0646">Protease inhibitor</keyword>
<dbReference type="Ensembl" id="ENSOTST00005151500.1">
    <property type="protein sequence ID" value="ENSOTSP00005156081.1"/>
    <property type="gene ID" value="ENSOTSG00005014265.2"/>
</dbReference>
<dbReference type="CDD" id="cd22617">
    <property type="entry name" value="Kunitz_TFPI2_2-like"/>
    <property type="match status" value="1"/>
</dbReference>
<evidence type="ECO:0000256" key="6">
    <source>
        <dbReference type="SAM" id="SignalP"/>
    </source>
</evidence>
<dbReference type="FunFam" id="4.10.410.10:FF:000004">
    <property type="entry name" value="Tissue factor pathway inhibitor"/>
    <property type="match status" value="1"/>
</dbReference>
<dbReference type="InterPro" id="IPR020901">
    <property type="entry name" value="Prtase_inh_Kunz-CS"/>
</dbReference>
<dbReference type="GO" id="GO:0004867">
    <property type="term" value="F:serine-type endopeptidase inhibitor activity"/>
    <property type="evidence" value="ECO:0007669"/>
    <property type="project" value="UniProtKB-KW"/>
</dbReference>
<evidence type="ECO:0000313" key="8">
    <source>
        <dbReference type="Ensembl" id="ENSOTSP00005156081.1"/>
    </source>
</evidence>
<reference evidence="8" key="3">
    <citation type="submission" date="2025-09" db="UniProtKB">
        <authorList>
            <consortium name="Ensembl"/>
        </authorList>
    </citation>
    <scope>IDENTIFICATION</scope>
</reference>
<dbReference type="Pfam" id="PF00014">
    <property type="entry name" value="Kunitz_BPTI"/>
    <property type="match status" value="3"/>
</dbReference>
<dbReference type="GeneTree" id="ENSGT00940000159917"/>
<dbReference type="PRINTS" id="PR00759">
    <property type="entry name" value="BASICPTASE"/>
</dbReference>
<evidence type="ECO:0000313" key="9">
    <source>
        <dbReference type="Proteomes" id="UP000694402"/>
    </source>
</evidence>
<dbReference type="SMART" id="SM00131">
    <property type="entry name" value="KU"/>
    <property type="match status" value="3"/>
</dbReference>
<dbReference type="PANTHER" id="PTHR10083">
    <property type="entry name" value="KUNITZ-TYPE PROTEASE INHIBITOR-RELATED"/>
    <property type="match status" value="1"/>
</dbReference>
<gene>
    <name evidence="8" type="primary">TFPI2</name>
</gene>
<sequence length="263" mass="30025">MEFSSLIFLIFSCSLCYVFALSPKQEVCLLPGDEGPCRGDSQRYYYNTITQQCEVFSYGGCQGNGNNFMSFMECKKACFRIPKIPQICRFQKEEGPCRAMHWRYFFNMTTMQCEQFVYGGCQGNENRFQNQMSCMEYCRPHKTTPVLCLDPLDKGGCAASILRYYYNSASRMCEQFIYSGCGGSSNNFISRQSCMDVCAKAGKPWKPRRTGLKRTTAKKRIRIKSNNDVNCDAVLKIANQPPKWESTYTSSIFAVYLSEDGVL</sequence>
<reference evidence="9" key="1">
    <citation type="journal article" date="2018" name="PLoS ONE">
        <title>Chinook salmon (Oncorhynchus tshawytscha) genome and transcriptome.</title>
        <authorList>
            <person name="Christensen K.A."/>
            <person name="Leong J.S."/>
            <person name="Sakhrani D."/>
            <person name="Biagi C.A."/>
            <person name="Minkley D.R."/>
            <person name="Withler R.E."/>
            <person name="Rondeau E.B."/>
            <person name="Koop B.F."/>
            <person name="Devlin R.H."/>
        </authorList>
    </citation>
    <scope>NUCLEOTIDE SEQUENCE [LARGE SCALE GENOMIC DNA]</scope>
</reference>
<feature type="domain" description="BPTI/Kunitz inhibitor" evidence="7">
    <location>
        <begin position="148"/>
        <end position="198"/>
    </location>
</feature>
<dbReference type="InterPro" id="IPR002223">
    <property type="entry name" value="Kunitz_BPTI"/>
</dbReference>
<name>A0AAZ3SSJ1_ONCTS</name>
<feature type="domain" description="BPTI/Kunitz inhibitor" evidence="7">
    <location>
        <begin position="88"/>
        <end position="138"/>
    </location>
</feature>
<comment type="subcellular location">
    <subcellularLocation>
        <location evidence="1">Secreted</location>
    </subcellularLocation>
</comment>
<keyword evidence="4" id="KW-0722">Serine protease inhibitor</keyword>
<evidence type="ECO:0000259" key="7">
    <source>
        <dbReference type="PROSITE" id="PS50279"/>
    </source>
</evidence>
<dbReference type="FunFam" id="4.10.410.10:FF:000011">
    <property type="entry name" value="Tissue factor pathway inhibitor"/>
    <property type="match status" value="1"/>
</dbReference>
<protein>
    <recommendedName>
        <fullName evidence="7">BPTI/Kunitz inhibitor domain-containing protein</fullName>
    </recommendedName>
</protein>
<dbReference type="PROSITE" id="PS50279">
    <property type="entry name" value="BPTI_KUNITZ_2"/>
    <property type="match status" value="3"/>
</dbReference>
<evidence type="ECO:0000256" key="3">
    <source>
        <dbReference type="ARBA" id="ARBA00022690"/>
    </source>
</evidence>
<keyword evidence="9" id="KW-1185">Reference proteome</keyword>
<dbReference type="PROSITE" id="PS00280">
    <property type="entry name" value="BPTI_KUNITZ_1"/>
    <property type="match status" value="2"/>
</dbReference>
<accession>A0AAZ3SSJ1</accession>
<dbReference type="Gene3D" id="4.10.410.10">
    <property type="entry name" value="Pancreatic trypsin inhibitor Kunitz domain"/>
    <property type="match status" value="3"/>
</dbReference>
<evidence type="ECO:0000256" key="1">
    <source>
        <dbReference type="ARBA" id="ARBA00004613"/>
    </source>
</evidence>
<feature type="domain" description="BPTI/Kunitz inhibitor" evidence="7">
    <location>
        <begin position="28"/>
        <end position="78"/>
    </location>
</feature>
<feature type="signal peptide" evidence="6">
    <location>
        <begin position="1"/>
        <end position="20"/>
    </location>
</feature>
<evidence type="ECO:0000256" key="2">
    <source>
        <dbReference type="ARBA" id="ARBA00022525"/>
    </source>
</evidence>
<dbReference type="AlphaFoldDB" id="A0AAZ3SSJ1"/>
<keyword evidence="6" id="KW-0732">Signal</keyword>
<keyword evidence="5" id="KW-1015">Disulfide bond</keyword>
<dbReference type="InterPro" id="IPR036880">
    <property type="entry name" value="Kunitz_BPTI_sf"/>
</dbReference>
<dbReference type="GO" id="GO:0005576">
    <property type="term" value="C:extracellular region"/>
    <property type="evidence" value="ECO:0007669"/>
    <property type="project" value="UniProtKB-SubCell"/>
</dbReference>
<dbReference type="InterPro" id="IPR050098">
    <property type="entry name" value="TFPI/VKTCI-like"/>
</dbReference>